<protein>
    <submittedName>
        <fullName evidence="1">Uncharacterized protein</fullName>
    </submittedName>
</protein>
<name>A0ACB9P788_BAUVA</name>
<accession>A0ACB9P788</accession>
<proteinExistence type="predicted"/>
<gene>
    <name evidence="1" type="ORF">L6164_011596</name>
</gene>
<organism evidence="1 2">
    <name type="scientific">Bauhinia variegata</name>
    <name type="common">Purple orchid tree</name>
    <name type="synonym">Phanera variegata</name>
    <dbReference type="NCBI Taxonomy" id="167791"/>
    <lineage>
        <taxon>Eukaryota</taxon>
        <taxon>Viridiplantae</taxon>
        <taxon>Streptophyta</taxon>
        <taxon>Embryophyta</taxon>
        <taxon>Tracheophyta</taxon>
        <taxon>Spermatophyta</taxon>
        <taxon>Magnoliopsida</taxon>
        <taxon>eudicotyledons</taxon>
        <taxon>Gunneridae</taxon>
        <taxon>Pentapetalae</taxon>
        <taxon>rosids</taxon>
        <taxon>fabids</taxon>
        <taxon>Fabales</taxon>
        <taxon>Fabaceae</taxon>
        <taxon>Cercidoideae</taxon>
        <taxon>Cercideae</taxon>
        <taxon>Bauhiniinae</taxon>
        <taxon>Bauhinia</taxon>
    </lineage>
</organism>
<sequence length="180" mass="20252">MAPPNYRLPQSQPHHTPPKPNRKLLSLLLKSIVMIFLTSLFFLFLGFAAFVLLHLCLVGGVLHSLRFRHTTQLATSSNRFSPRDVKKLPQFRFASAAETGSDTLCVVCLDAFRNGQCCRKLVACGHVFHRRCVDIWLIKVAACPTCRTPVRLNPSVLRFQTEEANEQLETYGTADALRIS</sequence>
<dbReference type="Proteomes" id="UP000828941">
    <property type="component" value="Chromosome 5"/>
</dbReference>
<evidence type="ECO:0000313" key="2">
    <source>
        <dbReference type="Proteomes" id="UP000828941"/>
    </source>
</evidence>
<comment type="caution">
    <text evidence="1">The sequence shown here is derived from an EMBL/GenBank/DDBJ whole genome shotgun (WGS) entry which is preliminary data.</text>
</comment>
<reference evidence="1 2" key="1">
    <citation type="journal article" date="2022" name="DNA Res.">
        <title>Chromosomal-level genome assembly of the orchid tree Bauhinia variegata (Leguminosae; Cercidoideae) supports the allotetraploid origin hypothesis of Bauhinia.</title>
        <authorList>
            <person name="Zhong Y."/>
            <person name="Chen Y."/>
            <person name="Zheng D."/>
            <person name="Pang J."/>
            <person name="Liu Y."/>
            <person name="Luo S."/>
            <person name="Meng S."/>
            <person name="Qian L."/>
            <person name="Wei D."/>
            <person name="Dai S."/>
            <person name="Zhou R."/>
        </authorList>
    </citation>
    <scope>NUCLEOTIDE SEQUENCE [LARGE SCALE GENOMIC DNA]</scope>
    <source>
        <strain evidence="1">BV-YZ2020</strain>
    </source>
</reference>
<evidence type="ECO:0000313" key="1">
    <source>
        <dbReference type="EMBL" id="KAI4344362.1"/>
    </source>
</evidence>
<keyword evidence="2" id="KW-1185">Reference proteome</keyword>
<dbReference type="EMBL" id="CM039430">
    <property type="protein sequence ID" value="KAI4344362.1"/>
    <property type="molecule type" value="Genomic_DNA"/>
</dbReference>